<proteinExistence type="predicted"/>
<protein>
    <submittedName>
        <fullName evidence="1">Uncharacterized protein</fullName>
    </submittedName>
</protein>
<reference evidence="1 2" key="1">
    <citation type="journal article" date="2012" name="J. Bacteriol.">
        <title>Draft Genome Sequence of Novosphingobium nitrogenifigens Y88T.</title>
        <authorList>
            <person name="Strabala T.J."/>
            <person name="Macdonald L."/>
            <person name="Liu V."/>
            <person name="Smit A.M."/>
        </authorList>
    </citation>
    <scope>NUCLEOTIDE SEQUENCE [LARGE SCALE GENOMIC DNA]</scope>
    <source>
        <strain evidence="1 2">DSM 19370</strain>
    </source>
</reference>
<evidence type="ECO:0000313" key="1">
    <source>
        <dbReference type="EMBL" id="EGD58797.1"/>
    </source>
</evidence>
<dbReference type="InParanoid" id="F1Z9E5"/>
<dbReference type="HOGENOM" id="CLU_3155526_0_0_5"/>
<evidence type="ECO:0000313" key="2">
    <source>
        <dbReference type="Proteomes" id="UP000004728"/>
    </source>
</evidence>
<comment type="caution">
    <text evidence="1">The sequence shown here is derived from an EMBL/GenBank/DDBJ whole genome shotgun (WGS) entry which is preliminary data.</text>
</comment>
<accession>F1Z9E5</accession>
<dbReference type="Proteomes" id="UP000004728">
    <property type="component" value="Unassembled WGS sequence"/>
</dbReference>
<organism evidence="1 2">
    <name type="scientific">Novosphingobium nitrogenifigens DSM 19370</name>
    <dbReference type="NCBI Taxonomy" id="983920"/>
    <lineage>
        <taxon>Bacteria</taxon>
        <taxon>Pseudomonadati</taxon>
        <taxon>Pseudomonadota</taxon>
        <taxon>Alphaproteobacteria</taxon>
        <taxon>Sphingomonadales</taxon>
        <taxon>Sphingomonadaceae</taxon>
        <taxon>Novosphingobium</taxon>
    </lineage>
</organism>
<dbReference type="AlphaFoldDB" id="F1Z9E5"/>
<gene>
    <name evidence="1" type="ORF">Y88_0855</name>
</gene>
<keyword evidence="2" id="KW-1185">Reference proteome</keyword>
<dbReference type="EMBL" id="AEWJ01000041">
    <property type="protein sequence ID" value="EGD58797.1"/>
    <property type="molecule type" value="Genomic_DNA"/>
</dbReference>
<sequence length="48" mass="4870">MDKDIAEPGIPAQGVVGPYPDLFAAIYGAQPFVARPLVLNSTGVAGQG</sequence>
<name>F1Z9E5_9SPHN</name>